<dbReference type="RefSeq" id="WP_078771548.1">
    <property type="nucleotide sequence ID" value="NZ_CBCSBR010000068.1"/>
</dbReference>
<proteinExistence type="predicted"/>
<comment type="caution">
    <text evidence="1">The sequence shown here is derived from an EMBL/GenBank/DDBJ whole genome shotgun (WGS) entry which is preliminary data.</text>
</comment>
<organism evidence="1 2">
    <name type="scientific">Elizabethkingia occulta</name>
    <dbReference type="NCBI Taxonomy" id="1867263"/>
    <lineage>
        <taxon>Bacteria</taxon>
        <taxon>Pseudomonadati</taxon>
        <taxon>Bacteroidota</taxon>
        <taxon>Flavobacteriia</taxon>
        <taxon>Flavobacteriales</taxon>
        <taxon>Weeksellaceae</taxon>
        <taxon>Elizabethkingia</taxon>
    </lineage>
</organism>
<evidence type="ECO:0000313" key="1">
    <source>
        <dbReference type="EMBL" id="OPC65952.1"/>
    </source>
</evidence>
<keyword evidence="2" id="KW-1185">Reference proteome</keyword>
<protein>
    <submittedName>
        <fullName evidence="1">Addiction module toxin RelE</fullName>
    </submittedName>
</protein>
<evidence type="ECO:0000313" key="2">
    <source>
        <dbReference type="Proteomes" id="UP000190813"/>
    </source>
</evidence>
<name>A0A1T3MMQ8_9FLAO</name>
<sequence length="69" mass="8268">MESQYNFQMKSCSDRKEWEQVKVYLEIHCNRTTAVHYARSLSKKFDMEIRMTQGTDPFKSSGTYIYEKS</sequence>
<reference evidence="1 2" key="1">
    <citation type="submission" date="2016-06" db="EMBL/GenBank/DDBJ databases">
        <title>Revisiting the taxonomy of the Elizabethkingia Genus based on Whole-Genome Sequencing, Optical Mapping, and MALDI-TOF.</title>
        <authorList>
            <person name="Nicholson A.C."/>
        </authorList>
    </citation>
    <scope>NUCLEOTIDE SEQUENCE [LARGE SCALE GENOMIC DNA]</scope>
    <source>
        <strain evidence="1 2">G4070</strain>
    </source>
</reference>
<dbReference type="AlphaFoldDB" id="A0A1T3MMQ8"/>
<accession>A0A1T3MMQ8</accession>
<dbReference type="Proteomes" id="UP000190813">
    <property type="component" value="Unassembled WGS sequence"/>
</dbReference>
<dbReference type="EMBL" id="MAHX01000013">
    <property type="protein sequence ID" value="OPC65952.1"/>
    <property type="molecule type" value="Genomic_DNA"/>
</dbReference>
<gene>
    <name evidence="1" type="ORF">BAZ10_01575</name>
</gene>